<comment type="function">
    <text evidence="9">Negative regulator of katanin-mediated microtubule severing and release from the centrosome. Required for central spindle formation and the completion of cytokinesis. Negative regulator of the Wnt signaling pathway. Represses beta-catenin-mediated transcriptional activation by promoting the nuclear exclusion of beta-catenin.</text>
</comment>
<dbReference type="AlphaFoldDB" id="A0A8T0BU68"/>
<comment type="caution">
    <text evidence="11">The sequence shown here is derived from an EMBL/GenBank/DDBJ whole genome shotgun (WGS) entry which is preliminary data.</text>
</comment>
<reference evidence="11" key="1">
    <citation type="submission" date="2020-08" db="EMBL/GenBank/DDBJ databases">
        <title>Chromosome-level assembly of Southern catfish (Silurus meridionalis) provides insights into visual adaptation to the nocturnal and benthic lifestyles.</title>
        <authorList>
            <person name="Zhang Y."/>
            <person name="Wang D."/>
            <person name="Peng Z."/>
        </authorList>
    </citation>
    <scope>NUCLEOTIDE SEQUENCE</scope>
    <source>
        <strain evidence="11">SWU-2019-XX</strain>
        <tissue evidence="11">Muscle</tissue>
    </source>
</reference>
<keyword evidence="1 9" id="KW-0963">Cytoplasm</keyword>
<keyword evidence="8 9" id="KW-0131">Cell cycle</keyword>
<evidence type="ECO:0000256" key="10">
    <source>
        <dbReference type="SAM" id="MobiDB-lite"/>
    </source>
</evidence>
<dbReference type="GO" id="GO:0005813">
    <property type="term" value="C:centrosome"/>
    <property type="evidence" value="ECO:0007669"/>
    <property type="project" value="UniProtKB-SubCell"/>
</dbReference>
<evidence type="ECO:0000256" key="6">
    <source>
        <dbReference type="ARBA" id="ARBA00023054"/>
    </source>
</evidence>
<sequence>MKMSVIVRSRGCGRSAACPALGSRGASFDSDSCTETALKLLLNGVLKCPAVACGMCKEKDEPVTVFWGCVNCFPVSVQAVRAEVNPGHAHECANFCSPIPIAIVNKVCVLGAQSPWLWFRHWLCLLITHNPVLIFSPAYLYHIPHPQALWALSAALSLDALTRNATVALSVTSAPGSASPCLPPAVSGSRRAHCAGPALEELLDNQTTLPIKNKPTNLLTAGNGNYGYMSDDVVGDWNDNHVKVGSPCSDTEETQNNRGIVNSTNIGGPPPKLIPVSGKLEKNMEKVVIRPTAFKPVVPKNRNSVHHGSINLLLPGGAGMLCTEKHNSYTGSRNARNSQTCSMSDSGRNSLSSLPTYSSTACSLVQCERLSTSTESTRPTGGHGHTNSDSGRSSSSKSTGQPLSDSGSCGRSPAPPEGYESIIRELEEKLRERDLELQQLRDNLDENEAAICQVYEEKQKRCEQEMEELRQSCATKMKQVQQKAQRAQQVLQLQVFQLQQEKKKLQEDFSQLLQERETLEKRCASIEREQNQLGPRLEETKWEVCQKSGEISLLKQQLKDVQADLGQKAAEIIALKAQLREARSELQASHTRIHEAQAAARTRTLELEVCENELQRRKSEAELLREKLGRLEMESARLRDIMVLPISKGQCMSLPLPQSRVGGGLNQVHSPAFQEVVEPLPLYESDVSKLQHQSTDTLHGLHLQVEQLRTELVFERRHGHEQLEAFEEERRVWQEEKDKVIRYQKQLQQNYIQMYRRNRELERVMRELSLELENREMEEFDMRHEIRFEEIAATEI</sequence>
<dbReference type="PANTHER" id="PTHR19354:SF4">
    <property type="entry name" value="ZIPPER PUTATIVE TUMOR SUPPRESSOR 2-RELATED"/>
    <property type="match status" value="1"/>
</dbReference>
<feature type="coiled-coil region" evidence="9">
    <location>
        <begin position="423"/>
        <end position="641"/>
    </location>
</feature>
<feature type="region of interest" description="Disordered" evidence="10">
    <location>
        <begin position="247"/>
        <end position="271"/>
    </location>
</feature>
<evidence type="ECO:0000256" key="2">
    <source>
        <dbReference type="ARBA" id="ARBA00022618"/>
    </source>
</evidence>
<keyword evidence="5 9" id="KW-0498">Mitosis</keyword>
<dbReference type="EMBL" id="JABFDY010000002">
    <property type="protein sequence ID" value="KAF7710574.1"/>
    <property type="molecule type" value="Genomic_DNA"/>
</dbReference>
<evidence type="ECO:0000256" key="5">
    <source>
        <dbReference type="ARBA" id="ARBA00022776"/>
    </source>
</evidence>
<comment type="similarity">
    <text evidence="9">Belongs to the LZTS2 family.</text>
</comment>
<dbReference type="GO" id="GO:0016055">
    <property type="term" value="P:Wnt signaling pathway"/>
    <property type="evidence" value="ECO:0007669"/>
    <property type="project" value="UniProtKB-KW"/>
</dbReference>
<keyword evidence="2 9" id="KW-0132">Cell division</keyword>
<comment type="subcellular location">
    <subcellularLocation>
        <location evidence="9">Cytoplasm</location>
    </subcellularLocation>
    <subcellularLocation>
        <location evidence="9">Cytoplasm</location>
        <location evidence="9">Cytoskeleton</location>
        <location evidence="9">Microtubule organizing center</location>
        <location evidence="9">Centrosome</location>
    </subcellularLocation>
</comment>
<keyword evidence="4 9" id="KW-0493">Microtubule</keyword>
<evidence type="ECO:0000256" key="3">
    <source>
        <dbReference type="ARBA" id="ARBA00022687"/>
    </source>
</evidence>
<dbReference type="GO" id="GO:0005737">
    <property type="term" value="C:cytoplasm"/>
    <property type="evidence" value="ECO:0007669"/>
    <property type="project" value="UniProtKB-SubCell"/>
</dbReference>
<name>A0A8T0BU68_SILME</name>
<keyword evidence="12" id="KW-1185">Reference proteome</keyword>
<dbReference type="InterPro" id="IPR028597">
    <property type="entry name" value="LZTS2"/>
</dbReference>
<feature type="region of interest" description="Disordered" evidence="10">
    <location>
        <begin position="372"/>
        <end position="418"/>
    </location>
</feature>
<dbReference type="PANTHER" id="PTHR19354">
    <property type="entry name" value="ZIPPER PUTATIVE TUMOR SUPPRESSOR 2 HOMOLOG-LIKE PROTEIN-RELATED"/>
    <property type="match status" value="1"/>
</dbReference>
<dbReference type="GO" id="GO:0005874">
    <property type="term" value="C:microtubule"/>
    <property type="evidence" value="ECO:0007669"/>
    <property type="project" value="UniProtKB-KW"/>
</dbReference>
<dbReference type="InterPro" id="IPR045329">
    <property type="entry name" value="LZTS"/>
</dbReference>
<organism evidence="11 12">
    <name type="scientific">Silurus meridionalis</name>
    <name type="common">Southern catfish</name>
    <name type="synonym">Silurus soldatovi meridionalis</name>
    <dbReference type="NCBI Taxonomy" id="175797"/>
    <lineage>
        <taxon>Eukaryota</taxon>
        <taxon>Metazoa</taxon>
        <taxon>Chordata</taxon>
        <taxon>Craniata</taxon>
        <taxon>Vertebrata</taxon>
        <taxon>Euteleostomi</taxon>
        <taxon>Actinopterygii</taxon>
        <taxon>Neopterygii</taxon>
        <taxon>Teleostei</taxon>
        <taxon>Ostariophysi</taxon>
        <taxon>Siluriformes</taxon>
        <taxon>Siluridae</taxon>
        <taxon>Silurus</taxon>
    </lineage>
</organism>
<dbReference type="Proteomes" id="UP000606274">
    <property type="component" value="Unassembled WGS sequence"/>
</dbReference>
<dbReference type="GO" id="GO:0051013">
    <property type="term" value="P:microtubule severing"/>
    <property type="evidence" value="ECO:0007669"/>
    <property type="project" value="UniProtKB-UniRule"/>
</dbReference>
<keyword evidence="7 9" id="KW-0206">Cytoskeleton</keyword>
<feature type="compositionally biased region" description="Polar residues" evidence="10">
    <location>
        <begin position="399"/>
        <end position="409"/>
    </location>
</feature>
<gene>
    <name evidence="9" type="primary">LZTS2</name>
    <name evidence="9" type="synonym">LAPSER1</name>
    <name evidence="11" type="ORF">HF521_009446</name>
</gene>
<evidence type="ECO:0000256" key="1">
    <source>
        <dbReference type="ARBA" id="ARBA00022490"/>
    </source>
</evidence>
<evidence type="ECO:0000313" key="11">
    <source>
        <dbReference type="EMBL" id="KAF7710574.1"/>
    </source>
</evidence>
<accession>A0A8T0BU68</accession>
<keyword evidence="6 9" id="KW-0175">Coiled coil</keyword>
<dbReference type="GO" id="GO:0000281">
    <property type="term" value="P:mitotic cytokinesis"/>
    <property type="evidence" value="ECO:0007669"/>
    <property type="project" value="UniProtKB-UniRule"/>
</dbReference>
<feature type="compositionally biased region" description="Polar residues" evidence="10">
    <location>
        <begin position="254"/>
        <end position="266"/>
    </location>
</feature>
<feature type="region of interest" description="Disordered" evidence="10">
    <location>
        <begin position="329"/>
        <end position="355"/>
    </location>
</feature>
<feature type="coiled-coil region" evidence="9">
    <location>
        <begin position="744"/>
        <end position="778"/>
    </location>
</feature>
<protein>
    <recommendedName>
        <fullName evidence="9">Leucine zipper putative tumor suppressor 2 homolog</fullName>
    </recommendedName>
    <alternativeName>
        <fullName evidence="9">Protein LAPSER1</fullName>
    </alternativeName>
</protein>
<dbReference type="Pfam" id="PF06818">
    <property type="entry name" value="Fez1"/>
    <property type="match status" value="1"/>
</dbReference>
<evidence type="ECO:0000313" key="12">
    <source>
        <dbReference type="Proteomes" id="UP000606274"/>
    </source>
</evidence>
<dbReference type="GO" id="GO:0030496">
    <property type="term" value="C:midbody"/>
    <property type="evidence" value="ECO:0007669"/>
    <property type="project" value="UniProtKB-UniRule"/>
</dbReference>
<dbReference type="GO" id="GO:0090090">
    <property type="term" value="P:negative regulation of canonical Wnt signaling pathway"/>
    <property type="evidence" value="ECO:0007669"/>
    <property type="project" value="TreeGrafter"/>
</dbReference>
<evidence type="ECO:0000256" key="9">
    <source>
        <dbReference type="HAMAP-Rule" id="MF_03026"/>
    </source>
</evidence>
<dbReference type="GO" id="GO:0051168">
    <property type="term" value="P:nuclear export"/>
    <property type="evidence" value="ECO:0007669"/>
    <property type="project" value="UniProtKB-UniRule"/>
</dbReference>
<feature type="compositionally biased region" description="Low complexity" evidence="10">
    <location>
        <begin position="388"/>
        <end position="398"/>
    </location>
</feature>
<proteinExistence type="inferred from homology"/>
<dbReference type="HAMAP" id="MF_03026">
    <property type="entry name" value="LZTS2"/>
    <property type="match status" value="1"/>
</dbReference>
<evidence type="ECO:0000256" key="4">
    <source>
        <dbReference type="ARBA" id="ARBA00022701"/>
    </source>
</evidence>
<evidence type="ECO:0000256" key="8">
    <source>
        <dbReference type="ARBA" id="ARBA00023306"/>
    </source>
</evidence>
<dbReference type="GO" id="GO:0051255">
    <property type="term" value="P:spindle midzone assembly"/>
    <property type="evidence" value="ECO:0007669"/>
    <property type="project" value="UniProtKB-UniRule"/>
</dbReference>
<keyword evidence="3 9" id="KW-0879">Wnt signaling pathway</keyword>
<evidence type="ECO:0000256" key="7">
    <source>
        <dbReference type="ARBA" id="ARBA00023212"/>
    </source>
</evidence>